<dbReference type="InterPro" id="IPR039703">
    <property type="entry name" value="Nta1"/>
</dbReference>
<dbReference type="Gene3D" id="3.60.110.10">
    <property type="entry name" value="Carbon-nitrogen hydrolase"/>
    <property type="match status" value="1"/>
</dbReference>
<gene>
    <name evidence="3" type="ORF">SCODWIG_00492</name>
</gene>
<protein>
    <submittedName>
        <fullName evidence="3">Related to Protein N-terminal amidase</fullName>
    </submittedName>
</protein>
<dbReference type="GO" id="GO:0070773">
    <property type="term" value="F:protein-N-terminal glutamine amidohydrolase activity"/>
    <property type="evidence" value="ECO:0007669"/>
    <property type="project" value="InterPro"/>
</dbReference>
<proteinExistence type="predicted"/>
<sequence length="416" mass="47472">MVKIKLKIAIVQLNPQINQIANTENRAIKLLNKLKVHNLTPQLIIFPEFGLTGYNFHSKAQIEPYTTFNNKGYNYDFAKKVSNEFQCYTILGYPEKFISKETKKLSLYNSTMVINADGKLVHNYRKSFLYDTDEEWGCEENPIGFNKFELEFPVSQTTAGASANCNKVKVPSAIGICMDLNPYKFEAPFNDFEFSSFVLDNKVKLIICPMAWLNSLSVTKREQASDIAIKEKLHEITKLKKEMPFLCKPSENDKYSINLDNSSTTPRKESCENTEGPAFRDLNKPDMENVNYWILRFTPLLNINYRAKWWKQLKDIFVERGSNNEISSSILGVTKEKPWGFQDSNAILCMSNRCGIEEDNTVFAGSSGIYKFNGKDFTNEESTPLTLDSSNPSVELLGNLGKGEEGILYREVELEL</sequence>
<feature type="region of interest" description="Disordered" evidence="1">
    <location>
        <begin position="258"/>
        <end position="277"/>
    </location>
</feature>
<dbReference type="AlphaFoldDB" id="A0A376B247"/>
<evidence type="ECO:0000256" key="1">
    <source>
        <dbReference type="SAM" id="MobiDB-lite"/>
    </source>
</evidence>
<dbReference type="SUPFAM" id="SSF56317">
    <property type="entry name" value="Carbon-nitrogen hydrolase"/>
    <property type="match status" value="1"/>
</dbReference>
<dbReference type="InterPro" id="IPR036526">
    <property type="entry name" value="C-N_Hydrolase_sf"/>
</dbReference>
<evidence type="ECO:0000313" key="3">
    <source>
        <dbReference type="EMBL" id="SSD58731.1"/>
    </source>
</evidence>
<dbReference type="Pfam" id="PF00795">
    <property type="entry name" value="CN_hydrolase"/>
    <property type="match status" value="1"/>
</dbReference>
<dbReference type="InterPro" id="IPR003010">
    <property type="entry name" value="C-N_Hydrolase"/>
</dbReference>
<evidence type="ECO:0000259" key="2">
    <source>
        <dbReference type="PROSITE" id="PS50263"/>
    </source>
</evidence>
<dbReference type="PANTHER" id="PTHR11750:SF26">
    <property type="entry name" value="PROTEIN N-TERMINAL AMIDASE"/>
    <property type="match status" value="1"/>
</dbReference>
<dbReference type="EMBL" id="UFAJ01000041">
    <property type="protein sequence ID" value="SSD58731.1"/>
    <property type="molecule type" value="Genomic_DNA"/>
</dbReference>
<dbReference type="Proteomes" id="UP000262825">
    <property type="component" value="Unassembled WGS sequence"/>
</dbReference>
<reference evidence="4" key="1">
    <citation type="submission" date="2018-06" db="EMBL/GenBank/DDBJ databases">
        <authorList>
            <person name="Guldener U."/>
        </authorList>
    </citation>
    <scope>NUCLEOTIDE SEQUENCE [LARGE SCALE GENOMIC DNA]</scope>
    <source>
        <strain evidence="4">UTAD17</strain>
    </source>
</reference>
<name>A0A376B247_9ASCO</name>
<keyword evidence="4" id="KW-1185">Reference proteome</keyword>
<dbReference type="PROSITE" id="PS50263">
    <property type="entry name" value="CN_HYDROLASE"/>
    <property type="match status" value="1"/>
</dbReference>
<dbReference type="VEuPathDB" id="FungiDB:SCODWIG_00492"/>
<accession>A0A376B247</accession>
<evidence type="ECO:0000313" key="4">
    <source>
        <dbReference type="Proteomes" id="UP000262825"/>
    </source>
</evidence>
<organism evidence="3 4">
    <name type="scientific">Saccharomycodes ludwigii</name>
    <dbReference type="NCBI Taxonomy" id="36035"/>
    <lineage>
        <taxon>Eukaryota</taxon>
        <taxon>Fungi</taxon>
        <taxon>Dikarya</taxon>
        <taxon>Ascomycota</taxon>
        <taxon>Saccharomycotina</taxon>
        <taxon>Saccharomycetes</taxon>
        <taxon>Saccharomycodales</taxon>
        <taxon>Saccharomycodaceae</taxon>
        <taxon>Saccharomycodes</taxon>
    </lineage>
</organism>
<feature type="domain" description="CN hydrolase" evidence="2">
    <location>
        <begin position="6"/>
        <end position="414"/>
    </location>
</feature>
<dbReference type="GO" id="GO:0008418">
    <property type="term" value="F:protein-N-terminal asparagine amidohydrolase activity"/>
    <property type="evidence" value="ECO:0007669"/>
    <property type="project" value="InterPro"/>
</dbReference>
<dbReference type="GO" id="GO:0030163">
    <property type="term" value="P:protein catabolic process"/>
    <property type="evidence" value="ECO:0007669"/>
    <property type="project" value="TreeGrafter"/>
</dbReference>
<dbReference type="PANTHER" id="PTHR11750">
    <property type="entry name" value="PROTEIN N-TERMINAL AMIDASE"/>
    <property type="match status" value="1"/>
</dbReference>